<dbReference type="InterPro" id="IPR052973">
    <property type="entry name" value="Fungal_sec-metab_reg_TF"/>
</dbReference>
<dbReference type="OrthoDB" id="3921198at2759"/>
<evidence type="ECO:0000256" key="2">
    <source>
        <dbReference type="SAM" id="MobiDB-lite"/>
    </source>
</evidence>
<evidence type="ECO:0000313" key="4">
    <source>
        <dbReference type="EMBL" id="KAF1815832.1"/>
    </source>
</evidence>
<feature type="compositionally biased region" description="Basic and acidic residues" evidence="2">
    <location>
        <begin position="221"/>
        <end position="232"/>
    </location>
</feature>
<dbReference type="Proteomes" id="UP000504638">
    <property type="component" value="Unplaced"/>
</dbReference>
<dbReference type="PROSITE" id="PS50048">
    <property type="entry name" value="ZN2_CY6_FUNGAL_2"/>
    <property type="match status" value="1"/>
</dbReference>
<feature type="domain" description="Zn(2)-C6 fungal-type" evidence="3">
    <location>
        <begin position="302"/>
        <end position="335"/>
    </location>
</feature>
<dbReference type="InterPro" id="IPR036864">
    <property type="entry name" value="Zn2-C6_fun-type_DNA-bd_sf"/>
</dbReference>
<evidence type="ECO:0000313" key="6">
    <source>
        <dbReference type="RefSeq" id="XP_033537463.1"/>
    </source>
</evidence>
<protein>
    <recommendedName>
        <fullName evidence="3">Zn(2)-C6 fungal-type domain-containing protein</fullName>
    </recommendedName>
</protein>
<reference evidence="4 6" key="1">
    <citation type="submission" date="2020-01" db="EMBL/GenBank/DDBJ databases">
        <authorList>
            <consortium name="DOE Joint Genome Institute"/>
            <person name="Haridas S."/>
            <person name="Albert R."/>
            <person name="Binder M."/>
            <person name="Bloem J."/>
            <person name="Labutti K."/>
            <person name="Salamov A."/>
            <person name="Andreopoulos B."/>
            <person name="Baker S.E."/>
            <person name="Barry K."/>
            <person name="Bills G."/>
            <person name="Bluhm B.H."/>
            <person name="Cannon C."/>
            <person name="Castanera R."/>
            <person name="Culley D.E."/>
            <person name="Daum C."/>
            <person name="Ezra D."/>
            <person name="Gonzalez J.B."/>
            <person name="Henrissat B."/>
            <person name="Kuo A."/>
            <person name="Liang C."/>
            <person name="Lipzen A."/>
            <person name="Lutzoni F."/>
            <person name="Magnuson J."/>
            <person name="Mondo S."/>
            <person name="Nolan M."/>
            <person name="Ohm R."/>
            <person name="Pangilinan J."/>
            <person name="Park H.-J."/>
            <person name="Ramirez L."/>
            <person name="Alfaro M."/>
            <person name="Sun H."/>
            <person name="Tritt A."/>
            <person name="Yoshinaga Y."/>
            <person name="Zwiers L.-H."/>
            <person name="Turgeon B.G."/>
            <person name="Goodwin S.B."/>
            <person name="Spatafora J.W."/>
            <person name="Crous P.W."/>
            <person name="Grigoriev I.V."/>
        </authorList>
    </citation>
    <scope>NUCLEOTIDE SEQUENCE</scope>
    <source>
        <strain evidence="4 6">CBS 781.70</strain>
    </source>
</reference>
<dbReference type="InterPro" id="IPR001138">
    <property type="entry name" value="Zn2Cys6_DnaBD"/>
</dbReference>
<dbReference type="SUPFAM" id="SSF57701">
    <property type="entry name" value="Zn2/Cys6 DNA-binding domain"/>
    <property type="match status" value="1"/>
</dbReference>
<dbReference type="GO" id="GO:0008270">
    <property type="term" value="F:zinc ion binding"/>
    <property type="evidence" value="ECO:0007669"/>
    <property type="project" value="InterPro"/>
</dbReference>
<reference evidence="6" key="2">
    <citation type="submission" date="2020-04" db="EMBL/GenBank/DDBJ databases">
        <authorList>
            <consortium name="NCBI Genome Project"/>
        </authorList>
    </citation>
    <scope>NUCLEOTIDE SEQUENCE</scope>
    <source>
        <strain evidence="6">CBS 781.70</strain>
    </source>
</reference>
<feature type="region of interest" description="Disordered" evidence="2">
    <location>
        <begin position="221"/>
        <end position="247"/>
    </location>
</feature>
<dbReference type="AlphaFoldDB" id="A0A6G1GCU8"/>
<evidence type="ECO:0000259" key="3">
    <source>
        <dbReference type="PROSITE" id="PS50048"/>
    </source>
</evidence>
<proteinExistence type="predicted"/>
<organism evidence="4">
    <name type="scientific">Eremomyces bilateralis CBS 781.70</name>
    <dbReference type="NCBI Taxonomy" id="1392243"/>
    <lineage>
        <taxon>Eukaryota</taxon>
        <taxon>Fungi</taxon>
        <taxon>Dikarya</taxon>
        <taxon>Ascomycota</taxon>
        <taxon>Pezizomycotina</taxon>
        <taxon>Dothideomycetes</taxon>
        <taxon>Dothideomycetes incertae sedis</taxon>
        <taxon>Eremomycetales</taxon>
        <taxon>Eremomycetaceae</taxon>
        <taxon>Eremomyces</taxon>
    </lineage>
</organism>
<dbReference type="CDD" id="cd00067">
    <property type="entry name" value="GAL4"/>
    <property type="match status" value="1"/>
</dbReference>
<dbReference type="RefSeq" id="XP_033537463.1">
    <property type="nucleotide sequence ID" value="XM_033678813.1"/>
</dbReference>
<dbReference type="PANTHER" id="PTHR35392:SF5">
    <property type="entry name" value="ZN(2)-C6 FUNGAL-TYPE DOMAIN-CONTAINING PROTEIN"/>
    <property type="match status" value="1"/>
</dbReference>
<dbReference type="PANTHER" id="PTHR35392">
    <property type="entry name" value="ZN(II)2CYS6 TRANSCRIPTION FACTOR (EUROFUNG)-RELATED-RELATED"/>
    <property type="match status" value="1"/>
</dbReference>
<gene>
    <name evidence="4 6" type="ORF">P152DRAFT_455546</name>
</gene>
<name>A0A6G1GCU8_9PEZI</name>
<evidence type="ECO:0000256" key="1">
    <source>
        <dbReference type="ARBA" id="ARBA00023242"/>
    </source>
</evidence>
<keyword evidence="1" id="KW-0539">Nucleus</keyword>
<keyword evidence="5" id="KW-1185">Reference proteome</keyword>
<dbReference type="GeneID" id="54419383"/>
<dbReference type="EMBL" id="ML975151">
    <property type="protein sequence ID" value="KAF1815832.1"/>
    <property type="molecule type" value="Genomic_DNA"/>
</dbReference>
<reference evidence="6" key="3">
    <citation type="submission" date="2025-04" db="UniProtKB">
        <authorList>
            <consortium name="RefSeq"/>
        </authorList>
    </citation>
    <scope>IDENTIFICATION</scope>
    <source>
        <strain evidence="6">CBS 781.70</strain>
    </source>
</reference>
<evidence type="ECO:0000313" key="5">
    <source>
        <dbReference type="Proteomes" id="UP000504638"/>
    </source>
</evidence>
<dbReference type="GO" id="GO:0000981">
    <property type="term" value="F:DNA-binding transcription factor activity, RNA polymerase II-specific"/>
    <property type="evidence" value="ECO:0007669"/>
    <property type="project" value="InterPro"/>
</dbReference>
<accession>A0A6G1GCU8</accession>
<sequence>MDYYGVWLDETISPFGPSPSLTAISDGGTGLNDGDMPLEALFEYSLDPNDGGNFTGDGPLMYRNETPPESIAGSFFSQDLEFPRLDTAAHSKPIDIPMSAPNGQIMVPKHWGSAKVDAELQKFPTWDPEYQPGENFFDQETELDNLSVVERPATDSVNVQFQYAQEQFDIPQSAHLSGNFSLLTSLFQHGQPIPIAPPKAAPAPPVLNTLPKPVNLLARKGSEKGKYAEKSRVTKQRSRASSFNGSNGNNVTSNNFMLYGHMEGSEHLRFIEGSNMKKPKGRKNALTPDQRRDAALVREMGACQSCKDRKCKCDQTVPCQACIRHYKTQLIYKPCRGFMLNSLVATLICAETFPTSRSLDRFLGKDQYWVCKEQQRMRFSFGFGESFTRNVRIVVPRNRSQLNHEHVVYPWPPKKDGTATKTHVNHKVLPVVLARTDDLFEMLDRYLERLVEDPENFRSFPVYASQLGVLRQIYMFKRRSQRPEADMLKQALKALVLVHTAGNIKVDVEDPGVKPIMAMHRVTDTTRVMPCFVRGQLGVVMPQLAKRLMDTTLKKMEPHLYSRDCEEWPLVLATFMVLLMTIESIQYHAAKEAYHALFDRISADPGAPAFSAHTGPHSSKIDDKTAVCLLEQYSKCFQKCHKKLTMTAPKTLASPSSVGSRADQEACDRFIDDLRSTIERCNPYLEQRCELKVDRADNMSFFFDRLVAKLLLLKF</sequence>